<evidence type="ECO:0000313" key="2">
    <source>
        <dbReference type="EMBL" id="CDW28849.1"/>
    </source>
</evidence>
<proteinExistence type="predicted"/>
<dbReference type="EMBL" id="HACA01011488">
    <property type="protein sequence ID" value="CDW28849.1"/>
    <property type="molecule type" value="Transcribed_RNA"/>
</dbReference>
<name>A0A0K2TS50_LEPSM</name>
<dbReference type="AlphaFoldDB" id="A0A0K2TS50"/>
<feature type="region of interest" description="Disordered" evidence="1">
    <location>
        <begin position="1"/>
        <end position="54"/>
    </location>
</feature>
<reference evidence="2" key="1">
    <citation type="submission" date="2014-05" db="EMBL/GenBank/DDBJ databases">
        <authorList>
            <person name="Chronopoulou M."/>
        </authorList>
    </citation>
    <scope>NUCLEOTIDE SEQUENCE</scope>
    <source>
        <tissue evidence="2">Whole organism</tissue>
    </source>
</reference>
<evidence type="ECO:0000256" key="1">
    <source>
        <dbReference type="SAM" id="MobiDB-lite"/>
    </source>
</evidence>
<accession>A0A0K2TS50</accession>
<sequence>GTVSRTNSPKDRSQGLKVLRTDGISPKFGLDQINKNRHNSNQGHPKGEGGSVGPLPQIKEFFVEIRAIYGAEEEFSTPKKEIYILLRTSLVAFVSYYQ</sequence>
<organism evidence="2">
    <name type="scientific">Lepeophtheirus salmonis</name>
    <name type="common">Salmon louse</name>
    <name type="synonym">Caligus salmonis</name>
    <dbReference type="NCBI Taxonomy" id="72036"/>
    <lineage>
        <taxon>Eukaryota</taxon>
        <taxon>Metazoa</taxon>
        <taxon>Ecdysozoa</taxon>
        <taxon>Arthropoda</taxon>
        <taxon>Crustacea</taxon>
        <taxon>Multicrustacea</taxon>
        <taxon>Hexanauplia</taxon>
        <taxon>Copepoda</taxon>
        <taxon>Siphonostomatoida</taxon>
        <taxon>Caligidae</taxon>
        <taxon>Lepeophtheirus</taxon>
    </lineage>
</organism>
<protein>
    <submittedName>
        <fullName evidence="2">Uncharacterized protein</fullName>
    </submittedName>
</protein>
<feature type="non-terminal residue" evidence="2">
    <location>
        <position position="1"/>
    </location>
</feature>